<reference evidence="2" key="1">
    <citation type="submission" date="2020-04" db="EMBL/GenBank/DDBJ databases">
        <title>Deep metagenomics examines the oral microbiome during advanced dental caries in children, revealing novel taxa and co-occurrences with host molecules.</title>
        <authorList>
            <person name="Baker J.L."/>
            <person name="Morton J.T."/>
            <person name="Dinis M."/>
            <person name="Alvarez R."/>
            <person name="Tran N.C."/>
            <person name="Knight R."/>
            <person name="Edlund A."/>
        </authorList>
    </citation>
    <scope>NUCLEOTIDE SEQUENCE</scope>
    <source>
        <strain evidence="2">JCVI_48_bin.5</strain>
    </source>
</reference>
<dbReference type="Pfam" id="PF00814">
    <property type="entry name" value="TsaD"/>
    <property type="match status" value="1"/>
</dbReference>
<dbReference type="EMBL" id="JABZRB010000193">
    <property type="protein sequence ID" value="MBF1305542.1"/>
    <property type="molecule type" value="Genomic_DNA"/>
</dbReference>
<evidence type="ECO:0000259" key="1">
    <source>
        <dbReference type="Pfam" id="PF00814"/>
    </source>
</evidence>
<dbReference type="SUPFAM" id="SSF53067">
    <property type="entry name" value="Actin-like ATPase domain"/>
    <property type="match status" value="1"/>
</dbReference>
<evidence type="ECO:0000313" key="2">
    <source>
        <dbReference type="EMBL" id="MBF1305542.1"/>
    </source>
</evidence>
<name>A0A930H2A5_9FIRM</name>
<dbReference type="InterPro" id="IPR000905">
    <property type="entry name" value="Gcp-like_dom"/>
</dbReference>
<protein>
    <submittedName>
        <fullName evidence="2">tRNA (Adenosine(37)-N6)-threonylcarbamoyltransferase complex dimerization subunit type 1 TsaB</fullName>
    </submittedName>
</protein>
<gene>
    <name evidence="2" type="ORF">HXM91_06810</name>
</gene>
<sequence length="73" mass="7800">MISLALDASGRVSGVCLVKDGQILGEMDLQIGLTHSETLLPLCISLLEHCKVSLEEVDQIFLCKGPGSFTGLR</sequence>
<accession>A0A930H2A5</accession>
<dbReference type="Proteomes" id="UP000780721">
    <property type="component" value="Unassembled WGS sequence"/>
</dbReference>
<evidence type="ECO:0000313" key="3">
    <source>
        <dbReference type="Proteomes" id="UP000780721"/>
    </source>
</evidence>
<comment type="caution">
    <text evidence="2">The sequence shown here is derived from an EMBL/GenBank/DDBJ whole genome shotgun (WGS) entry which is preliminary data.</text>
</comment>
<dbReference type="InterPro" id="IPR043129">
    <property type="entry name" value="ATPase_NBD"/>
</dbReference>
<organism evidence="2 3">
    <name type="scientific">Oribacterium sinus</name>
    <dbReference type="NCBI Taxonomy" id="237576"/>
    <lineage>
        <taxon>Bacteria</taxon>
        <taxon>Bacillati</taxon>
        <taxon>Bacillota</taxon>
        <taxon>Clostridia</taxon>
        <taxon>Lachnospirales</taxon>
        <taxon>Lachnospiraceae</taxon>
        <taxon>Oribacterium</taxon>
    </lineage>
</organism>
<feature type="non-terminal residue" evidence="2">
    <location>
        <position position="73"/>
    </location>
</feature>
<dbReference type="Gene3D" id="3.30.420.40">
    <property type="match status" value="1"/>
</dbReference>
<feature type="domain" description="Gcp-like" evidence="1">
    <location>
        <begin position="34"/>
        <end position="73"/>
    </location>
</feature>
<proteinExistence type="predicted"/>
<dbReference type="AlphaFoldDB" id="A0A930H2A5"/>